<reference evidence="3 4" key="1">
    <citation type="submission" date="2024-09" db="EMBL/GenBank/DDBJ databases">
        <authorList>
            <person name="Sun Q."/>
            <person name="Mori K."/>
        </authorList>
    </citation>
    <scope>NUCLEOTIDE SEQUENCE [LARGE SCALE GENOMIC DNA]</scope>
    <source>
        <strain evidence="3 4">CCM 7759</strain>
    </source>
</reference>
<dbReference type="Pfam" id="PF03807">
    <property type="entry name" value="F420_oxidored"/>
    <property type="match status" value="1"/>
</dbReference>
<dbReference type="RefSeq" id="WP_377472984.1">
    <property type="nucleotide sequence ID" value="NZ_JBHLWN010000098.1"/>
</dbReference>
<sequence length="218" mass="23694">MKIAVLGTGHMGKALVRTLAPHHTNVVWGSRTPAEAAKLAEEWGLKQVAAVTYEEALAADVLIPAFKFCDILNWAEANKEQLKGKTVIDISNPFNSDFSGFTMEWGASAAEAVQSAIPDSNVVGAFKNTFFQVFAEPTFEGRISDVLVTGDDEAVRARIIALLEPLPFRFIDAGKLANNRTIERFTLLELEIASRYKTYPYISVQIFGVASVGAAVNA</sequence>
<feature type="domain" description="Pyrroline-5-carboxylate reductase catalytic N-terminal" evidence="2">
    <location>
        <begin position="2"/>
        <end position="93"/>
    </location>
</feature>
<dbReference type="EMBL" id="JBHLWN010000098">
    <property type="protein sequence ID" value="MFC0215535.1"/>
    <property type="molecule type" value="Genomic_DNA"/>
</dbReference>
<gene>
    <name evidence="3" type="ORF">ACFFK0_24375</name>
</gene>
<dbReference type="Gene3D" id="3.40.50.720">
    <property type="entry name" value="NAD(P)-binding Rossmann-like Domain"/>
    <property type="match status" value="1"/>
</dbReference>
<protein>
    <submittedName>
        <fullName evidence="3">NADPH-dependent F420 reductase</fullName>
    </submittedName>
</protein>
<evidence type="ECO:0000313" key="4">
    <source>
        <dbReference type="Proteomes" id="UP001589776"/>
    </source>
</evidence>
<dbReference type="SUPFAM" id="SSF51735">
    <property type="entry name" value="NAD(P)-binding Rossmann-fold domains"/>
    <property type="match status" value="1"/>
</dbReference>
<dbReference type="Proteomes" id="UP001589776">
    <property type="component" value="Unassembled WGS sequence"/>
</dbReference>
<dbReference type="InterPro" id="IPR036291">
    <property type="entry name" value="NAD(P)-bd_dom_sf"/>
</dbReference>
<dbReference type="PANTHER" id="PTHR14239">
    <property type="entry name" value="DUDULIN-RELATED"/>
    <property type="match status" value="1"/>
</dbReference>
<proteinExistence type="predicted"/>
<evidence type="ECO:0000313" key="3">
    <source>
        <dbReference type="EMBL" id="MFC0215535.1"/>
    </source>
</evidence>
<name>A0ABV6DSA6_9BACL</name>
<organism evidence="3 4">
    <name type="scientific">Paenibacillus chartarius</name>
    <dbReference type="NCBI Taxonomy" id="747481"/>
    <lineage>
        <taxon>Bacteria</taxon>
        <taxon>Bacillati</taxon>
        <taxon>Bacillota</taxon>
        <taxon>Bacilli</taxon>
        <taxon>Bacillales</taxon>
        <taxon>Paenibacillaceae</taxon>
        <taxon>Paenibacillus</taxon>
    </lineage>
</organism>
<dbReference type="InterPro" id="IPR051267">
    <property type="entry name" value="STEAP_metalloreductase"/>
</dbReference>
<evidence type="ECO:0000259" key="2">
    <source>
        <dbReference type="Pfam" id="PF03807"/>
    </source>
</evidence>
<keyword evidence="4" id="KW-1185">Reference proteome</keyword>
<comment type="caution">
    <text evidence="3">The sequence shown here is derived from an EMBL/GenBank/DDBJ whole genome shotgun (WGS) entry which is preliminary data.</text>
</comment>
<keyword evidence="1" id="KW-0560">Oxidoreductase</keyword>
<dbReference type="InterPro" id="IPR028939">
    <property type="entry name" value="P5C_Rdtase_cat_N"/>
</dbReference>
<accession>A0ABV6DSA6</accession>
<evidence type="ECO:0000256" key="1">
    <source>
        <dbReference type="ARBA" id="ARBA00023002"/>
    </source>
</evidence>